<dbReference type="SMART" id="SM00436">
    <property type="entry name" value="TOP1Bc"/>
    <property type="match status" value="1"/>
</dbReference>
<dbReference type="Pfam" id="PF13368">
    <property type="entry name" value="Toprim_C_rpt"/>
    <property type="match status" value="4"/>
</dbReference>
<dbReference type="Gene3D" id="3.40.50.140">
    <property type="match status" value="1"/>
</dbReference>
<dbReference type="RefSeq" id="WP_244352840.1">
    <property type="nucleotide sequence ID" value="NZ_JAFIRA010000060.1"/>
</dbReference>
<evidence type="ECO:0000256" key="3">
    <source>
        <dbReference type="ARBA" id="ARBA00022723"/>
    </source>
</evidence>
<evidence type="ECO:0000259" key="10">
    <source>
        <dbReference type="PROSITE" id="PS50880"/>
    </source>
</evidence>
<evidence type="ECO:0000256" key="2">
    <source>
        <dbReference type="ARBA" id="ARBA00009446"/>
    </source>
</evidence>
<feature type="site" description="Interaction with DNA" evidence="8">
    <location>
        <position position="152"/>
    </location>
</feature>
<comment type="function">
    <text evidence="8">Releases the supercoiling and torsional tension of DNA, which is introduced during the DNA replication and transcription, by transiently cleaving and rejoining one strand of the DNA duplex. Introduces a single-strand break via transesterification at a target site in duplex DNA. The scissile phosphodiester is attacked by the catalytic tyrosine of the enzyme, resulting in the formation of a DNA-(5'-phosphotyrosyl)-enzyme intermediate and the expulsion of a 3'-OH DNA strand. The free DNA strand then undergoes passage around the unbroken strand, thus removing DNA supercoils. Finally, in the religation step, the DNA 3'-OH attacks the covalent intermediate to expel the active-site tyrosine and restore the DNA phosphodiester backbone.</text>
</comment>
<dbReference type="InterPro" id="IPR006171">
    <property type="entry name" value="TOPRIM_dom"/>
</dbReference>
<feature type="active site" description="O-(5'-phospho-DNA)-tyrosine intermediate" evidence="8">
    <location>
        <position position="320"/>
    </location>
</feature>
<dbReference type="HAMAP" id="MF_00952">
    <property type="entry name" value="Topoisom_1_prok"/>
    <property type="match status" value="1"/>
</dbReference>
<feature type="site" description="Interaction with DNA" evidence="8">
    <location>
        <position position="160"/>
    </location>
</feature>
<evidence type="ECO:0000313" key="12">
    <source>
        <dbReference type="EMBL" id="MCJ2544361.1"/>
    </source>
</evidence>
<feature type="region of interest" description="Disordered" evidence="9">
    <location>
        <begin position="840"/>
        <end position="928"/>
    </location>
</feature>
<dbReference type="PROSITE" id="PS00396">
    <property type="entry name" value="TOPO_IA_1"/>
    <property type="match status" value="1"/>
</dbReference>
<dbReference type="PROSITE" id="PS50880">
    <property type="entry name" value="TOPRIM"/>
    <property type="match status" value="1"/>
</dbReference>
<dbReference type="PRINTS" id="PR00417">
    <property type="entry name" value="PRTPISMRASEI"/>
</dbReference>
<evidence type="ECO:0000256" key="4">
    <source>
        <dbReference type="ARBA" id="ARBA00022842"/>
    </source>
</evidence>
<feature type="site" description="Interaction with DNA" evidence="8">
    <location>
        <position position="515"/>
    </location>
</feature>
<feature type="site" description="Interaction with DNA" evidence="8">
    <location>
        <position position="167"/>
    </location>
</feature>
<comment type="similarity">
    <text evidence="2 8">Belongs to the type IA topoisomerase family.</text>
</comment>
<feature type="region of interest" description="Interaction with DNA" evidence="8">
    <location>
        <begin position="175"/>
        <end position="180"/>
    </location>
</feature>
<name>A0ABT0CF13_THEVL</name>
<dbReference type="PROSITE" id="PS52039">
    <property type="entry name" value="TOPO_IA_2"/>
    <property type="match status" value="1"/>
</dbReference>
<dbReference type="CDD" id="cd03363">
    <property type="entry name" value="TOPRIM_TopoIA_TopoI"/>
    <property type="match status" value="1"/>
</dbReference>
<feature type="domain" description="Topo IA-type catalytic" evidence="11">
    <location>
        <begin position="141"/>
        <end position="583"/>
    </location>
</feature>
<dbReference type="Proteomes" id="UP000830835">
    <property type="component" value="Unassembled WGS sequence"/>
</dbReference>
<sequence>MSKLVIVESPTKARTIRGFLPDGYEVQASMGHVRDLPDSAAEIPEEVKGEDWSRLGVNVRADFEPLYVIPKDKKKVVKELKDALKKADELILATDEDREGESISWHLQQILRPKVPTRRMVFHEITREAIQEALQNCREVDEQLVRAQETRRILDRLVGYTLSPLLWKKIAPKLSAGRVQSVAVKLLVDRERQRRAFKKGSYWDLKAELIQNQTPFPAELVNLAGKRLATGQDFDENTGQIAAGRDVVLLDQAQAEALQTRLLGKTWTVSSVEERPSTRKPAPPFTTSTLQQEANRKLHLSAQQTMRIAQKLYEEGYITYMRTDSVHLSEQAISAARACVESMYGKEYLSPKPRQYTTKSKGAQEAHEAIRPAGSEFRLPNQTPLSGQELALYDLIWKRTVASQMAEARQTHTTVLIAVEDAVFRASGKRIDFPGFFRAYVEGSDDPDAALEDREVHLPLLRQGDHPECQKLEPIGHETQPPARFTEASLVKVLESEGIGRPSTYATILNTIVSRGYVKPMGNALVPTYTAFAVTELLEKYFPDLVNTRFTAQMEQTLDDIASGQAEWLPYLRHFFLGEQGLEGQVKARESEIDSSLARSIHLDNLPVKIGIGPYGPYVAVESEGGEVRANLPEDIPPADLSEEQVAELIKLKQEGPKPIAFHPETQEPVYVVPQGPYGPYVQLGDVSEDNKKPKRTSLPKGMRPDQVTPEIALGLLSLPRTLGEHPESGKKVQAGIGRFGPYVVCDGDFRSLPAGEDVLTVSFERALELLAQPKKGRGRGSAKPLRELGSHPEDGEPVNLHNGPYGLYVKHGKVNASLPKEMPAEEATLEVALQVLAEKEGSPTAKGRSTGKATTSQSAKTQAKSSTKAKATPSSTRKATASQAKKSKDSVPLTRTTSSTDKELQGNGAAQTGSRSTILKITPKARA</sequence>
<dbReference type="SUPFAM" id="SSF56712">
    <property type="entry name" value="Prokaryotic type I DNA topoisomerase"/>
    <property type="match status" value="1"/>
</dbReference>
<keyword evidence="13" id="KW-1185">Reference proteome</keyword>
<evidence type="ECO:0000256" key="1">
    <source>
        <dbReference type="ARBA" id="ARBA00000213"/>
    </source>
</evidence>
<dbReference type="Pfam" id="PF01131">
    <property type="entry name" value="Topoisom_bac"/>
    <property type="match status" value="1"/>
</dbReference>
<feature type="site" description="Interaction with DNA" evidence="8">
    <location>
        <position position="155"/>
    </location>
</feature>
<dbReference type="InterPro" id="IPR034149">
    <property type="entry name" value="TOPRIM_TopoI"/>
</dbReference>
<feature type="compositionally biased region" description="Polar residues" evidence="9">
    <location>
        <begin position="909"/>
        <end position="920"/>
    </location>
</feature>
<dbReference type="EC" id="5.6.2.1" evidence="8"/>
<feature type="site" description="Interaction with DNA" evidence="8">
    <location>
        <position position="32"/>
    </location>
</feature>
<dbReference type="PANTHER" id="PTHR42785">
    <property type="entry name" value="DNA TOPOISOMERASE, TYPE IA, CORE"/>
    <property type="match status" value="1"/>
</dbReference>
<dbReference type="InterPro" id="IPR028612">
    <property type="entry name" value="Topoisom_1_IA"/>
</dbReference>
<dbReference type="CDD" id="cd00186">
    <property type="entry name" value="TOP1Ac"/>
    <property type="match status" value="1"/>
</dbReference>
<evidence type="ECO:0000256" key="8">
    <source>
        <dbReference type="HAMAP-Rule" id="MF_00952"/>
    </source>
</evidence>
<dbReference type="InterPro" id="IPR025589">
    <property type="entry name" value="Toprim_C_rpt"/>
</dbReference>
<evidence type="ECO:0000256" key="5">
    <source>
        <dbReference type="ARBA" id="ARBA00023029"/>
    </source>
</evidence>
<dbReference type="InterPro" id="IPR013825">
    <property type="entry name" value="Topo_IA_cen_sub2"/>
</dbReference>
<dbReference type="PANTHER" id="PTHR42785:SF1">
    <property type="entry name" value="DNA TOPOISOMERASE"/>
    <property type="match status" value="1"/>
</dbReference>
<dbReference type="NCBIfam" id="TIGR01051">
    <property type="entry name" value="topA_bact"/>
    <property type="match status" value="1"/>
</dbReference>
<reference evidence="12" key="1">
    <citation type="submission" date="2021-02" db="EMBL/GenBank/DDBJ databases">
        <title>The CRISPR/cas machinery reduction and long-range gene transfer in the hot spring cyanobacterium Synechococcus.</title>
        <authorList>
            <person name="Dvorak P."/>
            <person name="Jahodarova E."/>
            <person name="Hasler P."/>
            <person name="Poulickova A."/>
        </authorList>
    </citation>
    <scope>NUCLEOTIDE SEQUENCE</scope>
    <source>
        <strain evidence="12">Rupite</strain>
    </source>
</reference>
<comment type="catalytic activity">
    <reaction evidence="1 8">
        <text>ATP-independent breakage of single-stranded DNA, followed by passage and rejoining.</text>
        <dbReference type="EC" id="5.6.2.1"/>
    </reaction>
</comment>
<keyword evidence="6 8" id="KW-0238">DNA-binding</keyword>
<dbReference type="InterPro" id="IPR013824">
    <property type="entry name" value="Topo_IA_cen_sub1"/>
</dbReference>
<feature type="compositionally biased region" description="Basic and acidic residues" evidence="9">
    <location>
        <begin position="785"/>
        <end position="795"/>
    </location>
</feature>
<evidence type="ECO:0000256" key="6">
    <source>
        <dbReference type="ARBA" id="ARBA00023125"/>
    </source>
</evidence>
<proteinExistence type="inferred from homology"/>
<keyword evidence="7 8" id="KW-0413">Isomerase</keyword>
<evidence type="ECO:0000256" key="9">
    <source>
        <dbReference type="SAM" id="MobiDB-lite"/>
    </source>
</evidence>
<feature type="region of interest" description="Disordered" evidence="9">
    <location>
        <begin position="775"/>
        <end position="802"/>
    </location>
</feature>
<gene>
    <name evidence="8 12" type="primary">topA</name>
    <name evidence="12" type="ORF">JX360_15855</name>
</gene>
<comment type="subunit">
    <text evidence="8">Monomer.</text>
</comment>
<dbReference type="InterPro" id="IPR005733">
    <property type="entry name" value="TopoI_bac-type"/>
</dbReference>
<dbReference type="Pfam" id="PF01751">
    <property type="entry name" value="Toprim"/>
    <property type="match status" value="1"/>
</dbReference>
<evidence type="ECO:0000256" key="7">
    <source>
        <dbReference type="ARBA" id="ARBA00023235"/>
    </source>
</evidence>
<organism evidence="12 13">
    <name type="scientific">Thermostichus vulcanus str. 'Rupite'</name>
    <dbReference type="NCBI Taxonomy" id="2813851"/>
    <lineage>
        <taxon>Bacteria</taxon>
        <taxon>Bacillati</taxon>
        <taxon>Cyanobacteriota</taxon>
        <taxon>Cyanophyceae</taxon>
        <taxon>Thermostichales</taxon>
        <taxon>Thermostichaceae</taxon>
        <taxon>Thermostichus</taxon>
    </lineage>
</organism>
<dbReference type="InterPro" id="IPR013826">
    <property type="entry name" value="Topo_IA_cen_sub3"/>
</dbReference>
<dbReference type="InterPro" id="IPR003602">
    <property type="entry name" value="Topo_IA_DNA-bd_dom"/>
</dbReference>
<comment type="caution">
    <text evidence="12">The sequence shown here is derived from an EMBL/GenBank/DDBJ whole genome shotgun (WGS) entry which is preliminary data.</text>
</comment>
<dbReference type="InterPro" id="IPR000380">
    <property type="entry name" value="Topo_IA"/>
</dbReference>
<dbReference type="InterPro" id="IPR013497">
    <property type="entry name" value="Topo_IA_cen"/>
</dbReference>
<keyword evidence="5 8" id="KW-0799">Topoisomerase</keyword>
<dbReference type="InterPro" id="IPR023405">
    <property type="entry name" value="Topo_IA_core_domain"/>
</dbReference>
<protein>
    <recommendedName>
        <fullName evidence="8">DNA topoisomerase 1</fullName>
        <ecNumber evidence="8">5.6.2.1</ecNumber>
    </recommendedName>
    <alternativeName>
        <fullName evidence="8">DNA topoisomerase I</fullName>
    </alternativeName>
</protein>
<accession>A0ABT0CF13</accession>
<dbReference type="Gene3D" id="2.70.20.10">
    <property type="entry name" value="Topoisomerase I, domain 3"/>
    <property type="match status" value="1"/>
</dbReference>
<keyword evidence="3" id="KW-0479">Metal-binding</keyword>
<feature type="region of interest" description="Disordered" evidence="9">
    <location>
        <begin position="683"/>
        <end position="706"/>
    </location>
</feature>
<evidence type="ECO:0000259" key="11">
    <source>
        <dbReference type="PROSITE" id="PS52039"/>
    </source>
</evidence>
<feature type="domain" description="Toprim" evidence="10">
    <location>
        <begin position="2"/>
        <end position="126"/>
    </location>
</feature>
<feature type="site" description="Interaction with DNA" evidence="8">
    <location>
        <position position="151"/>
    </location>
</feature>
<dbReference type="InterPro" id="IPR003601">
    <property type="entry name" value="Topo_IA_2"/>
</dbReference>
<dbReference type="EMBL" id="JAFIRA010000060">
    <property type="protein sequence ID" value="MCJ2544361.1"/>
    <property type="molecule type" value="Genomic_DNA"/>
</dbReference>
<keyword evidence="4" id="KW-0460">Magnesium</keyword>
<feature type="site" description="Interaction with DNA" evidence="8">
    <location>
        <position position="322"/>
    </location>
</feature>
<dbReference type="Gene3D" id="1.10.290.10">
    <property type="entry name" value="Topoisomerase I, domain 4"/>
    <property type="match status" value="1"/>
</dbReference>
<feature type="compositionally biased region" description="Low complexity" evidence="9">
    <location>
        <begin position="853"/>
        <end position="883"/>
    </location>
</feature>
<dbReference type="SMART" id="SM00437">
    <property type="entry name" value="TOP1Ac"/>
    <property type="match status" value="1"/>
</dbReference>
<dbReference type="InterPro" id="IPR023406">
    <property type="entry name" value="Topo_IA_AS"/>
</dbReference>
<dbReference type="Gene3D" id="1.10.460.10">
    <property type="entry name" value="Topoisomerase I, domain 2"/>
    <property type="match status" value="1"/>
</dbReference>
<dbReference type="SMART" id="SM00493">
    <property type="entry name" value="TOPRIM"/>
    <property type="match status" value="1"/>
</dbReference>
<evidence type="ECO:0000313" key="13">
    <source>
        <dbReference type="Proteomes" id="UP000830835"/>
    </source>
</evidence>